<evidence type="ECO:0000256" key="1">
    <source>
        <dbReference type="ARBA" id="ARBA00001947"/>
    </source>
</evidence>
<keyword evidence="9 14" id="KW-0067">ATP-binding</keyword>
<dbReference type="GO" id="GO:0046872">
    <property type="term" value="F:metal ion binding"/>
    <property type="evidence" value="ECO:0007669"/>
    <property type="project" value="UniProtKB-KW"/>
</dbReference>
<dbReference type="GO" id="GO:0016887">
    <property type="term" value="F:ATP hydrolysis activity"/>
    <property type="evidence" value="ECO:0007669"/>
    <property type="project" value="InterPro"/>
</dbReference>
<keyword evidence="12" id="KW-0482">Metalloprotease</keyword>
<accession>A0A915ME91</accession>
<dbReference type="FunFam" id="3.40.50.300:FF:000277">
    <property type="entry name" value="ATP-dependent zinc metalloprotease FtsH"/>
    <property type="match status" value="1"/>
</dbReference>
<dbReference type="PANTHER" id="PTHR23076:SF97">
    <property type="entry name" value="ATP-DEPENDENT ZINC METALLOPROTEASE YME1L1"/>
    <property type="match status" value="1"/>
</dbReference>
<evidence type="ECO:0000256" key="10">
    <source>
        <dbReference type="ARBA" id="ARBA00022946"/>
    </source>
</evidence>
<dbReference type="Gene3D" id="1.10.8.60">
    <property type="match status" value="1"/>
</dbReference>
<evidence type="ECO:0000256" key="7">
    <source>
        <dbReference type="ARBA" id="ARBA00022801"/>
    </source>
</evidence>
<proteinExistence type="inferred from homology"/>
<name>A0A915ME91_MELJA</name>
<dbReference type="Pfam" id="PF17862">
    <property type="entry name" value="AAA_lid_3"/>
    <property type="match status" value="1"/>
</dbReference>
<keyword evidence="7" id="KW-0378">Hydrolase</keyword>
<dbReference type="PANTHER" id="PTHR23076">
    <property type="entry name" value="METALLOPROTEASE M41 FTSH"/>
    <property type="match status" value="1"/>
</dbReference>
<evidence type="ECO:0000313" key="16">
    <source>
        <dbReference type="Proteomes" id="UP000887561"/>
    </source>
</evidence>
<keyword evidence="6 14" id="KW-0547">Nucleotide-binding</keyword>
<dbReference type="SUPFAM" id="SSF52540">
    <property type="entry name" value="P-loop containing nucleoside triphosphate hydrolases"/>
    <property type="match status" value="1"/>
</dbReference>
<keyword evidence="5" id="KW-0479">Metal-binding</keyword>
<organism evidence="16 17">
    <name type="scientific">Meloidogyne javanica</name>
    <name type="common">Root-knot nematode worm</name>
    <dbReference type="NCBI Taxonomy" id="6303"/>
    <lineage>
        <taxon>Eukaryota</taxon>
        <taxon>Metazoa</taxon>
        <taxon>Ecdysozoa</taxon>
        <taxon>Nematoda</taxon>
        <taxon>Chromadorea</taxon>
        <taxon>Rhabditida</taxon>
        <taxon>Tylenchina</taxon>
        <taxon>Tylenchomorpha</taxon>
        <taxon>Tylenchoidea</taxon>
        <taxon>Meloidogynidae</taxon>
        <taxon>Meloidogyninae</taxon>
        <taxon>Meloidogyne</taxon>
        <taxon>Meloidogyne incognita group</taxon>
    </lineage>
</organism>
<feature type="domain" description="AAA+ ATPase" evidence="15">
    <location>
        <begin position="104"/>
        <end position="241"/>
    </location>
</feature>
<protein>
    <submittedName>
        <fullName evidence="17">AAA+ ATPase domain-containing protein</fullName>
    </submittedName>
</protein>
<dbReference type="InterPro" id="IPR003959">
    <property type="entry name" value="ATPase_AAA_core"/>
</dbReference>
<dbReference type="SMART" id="SM00382">
    <property type="entry name" value="AAA"/>
    <property type="match status" value="1"/>
</dbReference>
<dbReference type="InterPro" id="IPR003593">
    <property type="entry name" value="AAA+_ATPase"/>
</dbReference>
<evidence type="ECO:0000256" key="13">
    <source>
        <dbReference type="ARBA" id="ARBA00023136"/>
    </source>
</evidence>
<evidence type="ECO:0000256" key="14">
    <source>
        <dbReference type="RuleBase" id="RU003651"/>
    </source>
</evidence>
<evidence type="ECO:0000256" key="2">
    <source>
        <dbReference type="ARBA" id="ARBA00004141"/>
    </source>
</evidence>
<dbReference type="GO" id="GO:0007005">
    <property type="term" value="P:mitochondrion organization"/>
    <property type="evidence" value="ECO:0007669"/>
    <property type="project" value="TreeGrafter"/>
</dbReference>
<dbReference type="InterPro" id="IPR003960">
    <property type="entry name" value="ATPase_AAA_CS"/>
</dbReference>
<keyword evidence="10" id="KW-0809">Transit peptide</keyword>
<evidence type="ECO:0000259" key="15">
    <source>
        <dbReference type="SMART" id="SM00382"/>
    </source>
</evidence>
<dbReference type="Pfam" id="PF00004">
    <property type="entry name" value="AAA"/>
    <property type="match status" value="1"/>
</dbReference>
<keyword evidence="16" id="KW-1185">Reference proteome</keyword>
<comment type="cofactor">
    <cofactor evidence="1">
        <name>Zn(2+)</name>
        <dbReference type="ChEBI" id="CHEBI:29105"/>
    </cofactor>
</comment>
<evidence type="ECO:0000256" key="12">
    <source>
        <dbReference type="ARBA" id="ARBA00023049"/>
    </source>
</evidence>
<dbReference type="GO" id="GO:0006515">
    <property type="term" value="P:protein quality control for misfolded or incompletely synthesized proteins"/>
    <property type="evidence" value="ECO:0007669"/>
    <property type="project" value="TreeGrafter"/>
</dbReference>
<dbReference type="CDD" id="cd19501">
    <property type="entry name" value="RecA-like_FtsH"/>
    <property type="match status" value="1"/>
</dbReference>
<keyword evidence="11" id="KW-1133">Transmembrane helix</keyword>
<evidence type="ECO:0000256" key="6">
    <source>
        <dbReference type="ARBA" id="ARBA00022741"/>
    </source>
</evidence>
<dbReference type="AlphaFoldDB" id="A0A915ME91"/>
<keyword evidence="13" id="KW-0472">Membrane</keyword>
<dbReference type="Proteomes" id="UP000887561">
    <property type="component" value="Unplaced"/>
</dbReference>
<evidence type="ECO:0000313" key="17">
    <source>
        <dbReference type="WBParaSite" id="scaffold35027_cov237.g22155"/>
    </source>
</evidence>
<evidence type="ECO:0000256" key="4">
    <source>
        <dbReference type="ARBA" id="ARBA00022692"/>
    </source>
</evidence>
<evidence type="ECO:0000256" key="11">
    <source>
        <dbReference type="ARBA" id="ARBA00022989"/>
    </source>
</evidence>
<keyword evidence="3" id="KW-0645">Protease</keyword>
<evidence type="ECO:0000256" key="3">
    <source>
        <dbReference type="ARBA" id="ARBA00022670"/>
    </source>
</evidence>
<reference evidence="17" key="1">
    <citation type="submission" date="2022-11" db="UniProtKB">
        <authorList>
            <consortium name="WormBaseParasite"/>
        </authorList>
    </citation>
    <scope>IDENTIFICATION</scope>
</reference>
<dbReference type="InterPro" id="IPR027417">
    <property type="entry name" value="P-loop_NTPase"/>
</dbReference>
<dbReference type="WBParaSite" id="scaffold35027_cov237.g22155">
    <property type="protein sequence ID" value="scaffold35027_cov237.g22155"/>
    <property type="gene ID" value="scaffold35027_cov237.g22155"/>
</dbReference>
<sequence>SHKTNAYDDYKIMIEKMDESERKTYNDGFIRGVFAGGHKEDEKLRMFTRTGLIFDFGGDMFAMEQDVDVTFDDVCGVDEAKMEIEEIVEYLRNPERYTRLGARLPKGVLLIGDPGTGKTLLARAVAGEASVPFFHASGSEFDEMLVGQGARRVRDLFKKARKHAPCVVFIDEIDSVGSKRTSSSLHPYANQTINQLLAEMDGFVQNEGIIVIGATNKRDNLDSALTRPGPDCDVTTLARGTTGFTGADIENMVNQAALKAATERAMRV</sequence>
<dbReference type="GO" id="GO:0005743">
    <property type="term" value="C:mitochondrial inner membrane"/>
    <property type="evidence" value="ECO:0007669"/>
    <property type="project" value="TreeGrafter"/>
</dbReference>
<dbReference type="GO" id="GO:0008237">
    <property type="term" value="F:metallopeptidase activity"/>
    <property type="evidence" value="ECO:0007669"/>
    <property type="project" value="UniProtKB-KW"/>
</dbReference>
<dbReference type="PROSITE" id="PS00674">
    <property type="entry name" value="AAA"/>
    <property type="match status" value="1"/>
</dbReference>
<keyword evidence="8" id="KW-0862">Zinc</keyword>
<comment type="subcellular location">
    <subcellularLocation>
        <location evidence="2">Membrane</location>
        <topology evidence="2">Multi-pass membrane protein</topology>
    </subcellularLocation>
</comment>
<comment type="similarity">
    <text evidence="14">Belongs to the AAA ATPase family.</text>
</comment>
<evidence type="ECO:0000256" key="9">
    <source>
        <dbReference type="ARBA" id="ARBA00022840"/>
    </source>
</evidence>
<dbReference type="Gene3D" id="3.40.50.300">
    <property type="entry name" value="P-loop containing nucleotide triphosphate hydrolases"/>
    <property type="match status" value="1"/>
</dbReference>
<evidence type="ECO:0000256" key="5">
    <source>
        <dbReference type="ARBA" id="ARBA00022723"/>
    </source>
</evidence>
<dbReference type="InterPro" id="IPR041569">
    <property type="entry name" value="AAA_lid_3"/>
</dbReference>
<dbReference type="GO" id="GO:0004176">
    <property type="term" value="F:ATP-dependent peptidase activity"/>
    <property type="evidence" value="ECO:0007669"/>
    <property type="project" value="TreeGrafter"/>
</dbReference>
<dbReference type="GO" id="GO:0005524">
    <property type="term" value="F:ATP binding"/>
    <property type="evidence" value="ECO:0007669"/>
    <property type="project" value="UniProtKB-KW"/>
</dbReference>
<evidence type="ECO:0000256" key="8">
    <source>
        <dbReference type="ARBA" id="ARBA00022833"/>
    </source>
</evidence>
<keyword evidence="4" id="KW-0812">Transmembrane</keyword>